<evidence type="ECO:0000259" key="8">
    <source>
        <dbReference type="Pfam" id="PF20684"/>
    </source>
</evidence>
<comment type="caution">
    <text evidence="9">The sequence shown here is derived from an EMBL/GenBank/DDBJ whole genome shotgun (WGS) entry which is preliminary data.</text>
</comment>
<feature type="transmembrane region" description="Helical" evidence="7">
    <location>
        <begin position="78"/>
        <end position="102"/>
    </location>
</feature>
<name>A0A1V6UF79_9EURO</name>
<dbReference type="PANTHER" id="PTHR33048">
    <property type="entry name" value="PTH11-LIKE INTEGRAL MEMBRANE PROTEIN (AFU_ORTHOLOGUE AFUA_5G11245)"/>
    <property type="match status" value="1"/>
</dbReference>
<keyword evidence="10" id="KW-1185">Reference proteome</keyword>
<proteinExistence type="inferred from homology"/>
<keyword evidence="2 7" id="KW-0812">Transmembrane</keyword>
<evidence type="ECO:0000256" key="3">
    <source>
        <dbReference type="ARBA" id="ARBA00022989"/>
    </source>
</evidence>
<keyword evidence="4 7" id="KW-0472">Membrane</keyword>
<feature type="transmembrane region" description="Helical" evidence="7">
    <location>
        <begin position="6"/>
        <end position="24"/>
    </location>
</feature>
<dbReference type="EMBL" id="MDDG01000010">
    <property type="protein sequence ID" value="OQE37094.1"/>
    <property type="molecule type" value="Genomic_DNA"/>
</dbReference>
<dbReference type="STRING" id="36646.A0A1V6UF79"/>
<comment type="subcellular location">
    <subcellularLocation>
        <location evidence="1">Membrane</location>
        <topology evidence="1">Multi-pass membrane protein</topology>
    </subcellularLocation>
</comment>
<evidence type="ECO:0000256" key="5">
    <source>
        <dbReference type="ARBA" id="ARBA00038359"/>
    </source>
</evidence>
<reference evidence="10" key="1">
    <citation type="journal article" date="2017" name="Nat. Microbiol.">
        <title>Global analysis of biosynthetic gene clusters reveals vast potential of secondary metabolite production in Penicillium species.</title>
        <authorList>
            <person name="Nielsen J.C."/>
            <person name="Grijseels S."/>
            <person name="Prigent S."/>
            <person name="Ji B."/>
            <person name="Dainat J."/>
            <person name="Nielsen K.F."/>
            <person name="Frisvad J.C."/>
            <person name="Workman M."/>
            <person name="Nielsen J."/>
        </authorList>
    </citation>
    <scope>NUCLEOTIDE SEQUENCE [LARGE SCALE GENOMIC DNA]</scope>
    <source>
        <strain evidence="10">IBT 31321</strain>
    </source>
</reference>
<accession>A0A1V6UF79</accession>
<dbReference type="AlphaFoldDB" id="A0A1V6UF79"/>
<dbReference type="InterPro" id="IPR052337">
    <property type="entry name" value="SAT4-like"/>
</dbReference>
<evidence type="ECO:0000256" key="2">
    <source>
        <dbReference type="ARBA" id="ARBA00022692"/>
    </source>
</evidence>
<keyword evidence="3 7" id="KW-1133">Transmembrane helix</keyword>
<evidence type="ECO:0000313" key="9">
    <source>
        <dbReference type="EMBL" id="OQE37094.1"/>
    </source>
</evidence>
<evidence type="ECO:0000256" key="6">
    <source>
        <dbReference type="SAM" id="MobiDB-lite"/>
    </source>
</evidence>
<gene>
    <name evidence="9" type="ORF">PENCOP_c010G01814</name>
</gene>
<dbReference type="Pfam" id="PF20684">
    <property type="entry name" value="Fung_rhodopsin"/>
    <property type="match status" value="1"/>
</dbReference>
<feature type="transmembrane region" description="Helical" evidence="7">
    <location>
        <begin position="36"/>
        <end position="55"/>
    </location>
</feature>
<comment type="similarity">
    <text evidence="5">Belongs to the SAT4 family.</text>
</comment>
<dbReference type="InterPro" id="IPR049326">
    <property type="entry name" value="Rhodopsin_dom_fungi"/>
</dbReference>
<feature type="transmembrane region" description="Helical" evidence="7">
    <location>
        <begin position="162"/>
        <end position="183"/>
    </location>
</feature>
<feature type="transmembrane region" description="Helical" evidence="7">
    <location>
        <begin position="114"/>
        <end position="142"/>
    </location>
</feature>
<evidence type="ECO:0000256" key="7">
    <source>
        <dbReference type="SAM" id="Phobius"/>
    </source>
</evidence>
<evidence type="ECO:0000256" key="1">
    <source>
        <dbReference type="ARBA" id="ARBA00004141"/>
    </source>
</evidence>
<dbReference type="Proteomes" id="UP000191500">
    <property type="component" value="Unassembled WGS sequence"/>
</dbReference>
<feature type="region of interest" description="Disordered" evidence="6">
    <location>
        <begin position="339"/>
        <end position="396"/>
    </location>
</feature>
<feature type="domain" description="Rhodopsin" evidence="8">
    <location>
        <begin position="20"/>
        <end position="260"/>
    </location>
</feature>
<feature type="transmembrane region" description="Helical" evidence="7">
    <location>
        <begin position="195"/>
        <end position="216"/>
    </location>
</feature>
<dbReference type="GO" id="GO:0016020">
    <property type="term" value="C:membrane"/>
    <property type="evidence" value="ECO:0007669"/>
    <property type="project" value="UniProtKB-SubCell"/>
</dbReference>
<organism evidence="9 10">
    <name type="scientific">Penicillium coprophilum</name>
    <dbReference type="NCBI Taxonomy" id="36646"/>
    <lineage>
        <taxon>Eukaryota</taxon>
        <taxon>Fungi</taxon>
        <taxon>Dikarya</taxon>
        <taxon>Ascomycota</taxon>
        <taxon>Pezizomycotina</taxon>
        <taxon>Eurotiomycetes</taxon>
        <taxon>Eurotiomycetidae</taxon>
        <taxon>Eurotiales</taxon>
        <taxon>Aspergillaceae</taxon>
        <taxon>Penicillium</taxon>
    </lineage>
</organism>
<evidence type="ECO:0000256" key="4">
    <source>
        <dbReference type="ARBA" id="ARBA00023136"/>
    </source>
</evidence>
<sequence length="396" mass="45013">MYVEVITSIFTGLAVLTVAFRLYARFYMAKAAGLDDLIILFALLSDISSYIFIILERENGLGVPTTRISLDEYKRQLFWLWLSVPFYNLTMILAKISALTLFTRVFHSRRFLIITYVLISFLALFGLWTTLSGFIYCIPIHYFWNPSQEARKKHCLPDGPTWFTNAGIQTFTDLLIVAMPIPLLLKLQLPKRQKWAIIVVFSLGILIVATSAGRLYELNIMVTEGDFTEANAQAALWSSLEANISIICICLPPLHPLLSRIFSYFFLPRPVRSSFSKRRLSTKAKMSETAHRDDETWCHNLFNPAPASYSASISKVDPNEPEETEDGIRVVRELRLHSDSVPPSIPSAYSQQPDLERGGRPRGSIAHENPRVALSSERDFGDFEFPDYQDKMNAPI</sequence>
<protein>
    <recommendedName>
        <fullName evidence="8">Rhodopsin domain-containing protein</fullName>
    </recommendedName>
</protein>
<dbReference type="PANTHER" id="PTHR33048:SF47">
    <property type="entry name" value="INTEGRAL MEMBRANE PROTEIN-RELATED"/>
    <property type="match status" value="1"/>
</dbReference>
<evidence type="ECO:0000313" key="10">
    <source>
        <dbReference type="Proteomes" id="UP000191500"/>
    </source>
</evidence>